<dbReference type="EMBL" id="JAABNR010000002">
    <property type="protein sequence ID" value="NBZ86334.1"/>
    <property type="molecule type" value="Genomic_DNA"/>
</dbReference>
<accession>A0AAE4Y730</accession>
<reference evidence="1" key="1">
    <citation type="submission" date="2020-01" db="EMBL/GenBank/DDBJ databases">
        <authorList>
            <person name="Chen W.-M."/>
        </authorList>
    </citation>
    <scope>NUCLEOTIDE SEQUENCE</scope>
    <source>
        <strain evidence="1">CYK-10</strain>
    </source>
</reference>
<proteinExistence type="predicted"/>
<keyword evidence="2" id="KW-1185">Reference proteome</keyword>
<dbReference type="AlphaFoldDB" id="A0AAE4Y730"/>
<sequence length="69" mass="7648">MAVDPNDPRLKRAILSTTDVSKASLATRILLARLRQEVRDAPASLPGKLQEFSAYFAKHSFAEKDLACF</sequence>
<gene>
    <name evidence="1" type="ORF">GV832_01980</name>
</gene>
<organism evidence="1 2">
    <name type="scientific">Stagnihabitans tardus</name>
    <dbReference type="NCBI Taxonomy" id="2699202"/>
    <lineage>
        <taxon>Bacteria</taxon>
        <taxon>Pseudomonadati</taxon>
        <taxon>Pseudomonadota</taxon>
        <taxon>Alphaproteobacteria</taxon>
        <taxon>Rhodobacterales</taxon>
        <taxon>Paracoccaceae</taxon>
        <taxon>Stagnihabitans</taxon>
    </lineage>
</organism>
<dbReference type="Proteomes" id="UP001193501">
    <property type="component" value="Unassembled WGS sequence"/>
</dbReference>
<dbReference type="RefSeq" id="WP_168773151.1">
    <property type="nucleotide sequence ID" value="NZ_JAABNR010000002.1"/>
</dbReference>
<evidence type="ECO:0000313" key="2">
    <source>
        <dbReference type="Proteomes" id="UP001193501"/>
    </source>
</evidence>
<protein>
    <submittedName>
        <fullName evidence="1">Uncharacterized protein</fullName>
    </submittedName>
</protein>
<evidence type="ECO:0000313" key="1">
    <source>
        <dbReference type="EMBL" id="NBZ86334.1"/>
    </source>
</evidence>
<comment type="caution">
    <text evidence="1">The sequence shown here is derived from an EMBL/GenBank/DDBJ whole genome shotgun (WGS) entry which is preliminary data.</text>
</comment>
<name>A0AAE4Y730_9RHOB</name>